<organism evidence="2 3">
    <name type="scientific">Brevibacterium sediminis</name>
    <dbReference type="NCBI Taxonomy" id="1857024"/>
    <lineage>
        <taxon>Bacteria</taxon>
        <taxon>Bacillati</taxon>
        <taxon>Actinomycetota</taxon>
        <taxon>Actinomycetes</taxon>
        <taxon>Micrococcales</taxon>
        <taxon>Brevibacteriaceae</taxon>
        <taxon>Brevibacterium</taxon>
    </lineage>
</organism>
<gene>
    <name evidence="2" type="ORF">FHQ09_16625</name>
</gene>
<keyword evidence="1" id="KW-0472">Membrane</keyword>
<dbReference type="AlphaFoldDB" id="A0A5C4WZI2"/>
<sequence length="164" mass="17023">MESWAPALPQIVLGVAIISNGLLAGVFFAFTTAICPGLKRVDDLAYVQTFRAINAAILNGRFIGVFFFAPLSAIAYAALGIIGRDPAASAAGSVAALCALLSAAITAAANVPLNRRLDSAAIGSADNQAQARSRYEGSWNLWHQARTLASTAALITLTVPFFIG</sequence>
<dbReference type="InterPro" id="IPR013901">
    <property type="entry name" value="Anthrone_oxy"/>
</dbReference>
<proteinExistence type="predicted"/>
<feature type="transmembrane region" description="Helical" evidence="1">
    <location>
        <begin position="12"/>
        <end position="35"/>
    </location>
</feature>
<comment type="caution">
    <text evidence="2">The sequence shown here is derived from an EMBL/GenBank/DDBJ whole genome shotgun (WGS) entry which is preliminary data.</text>
</comment>
<feature type="transmembrane region" description="Helical" evidence="1">
    <location>
        <begin position="56"/>
        <end position="82"/>
    </location>
</feature>
<feature type="transmembrane region" description="Helical" evidence="1">
    <location>
        <begin position="88"/>
        <end position="109"/>
    </location>
</feature>
<keyword evidence="1" id="KW-1133">Transmembrane helix</keyword>
<dbReference type="Proteomes" id="UP000314223">
    <property type="component" value="Unassembled WGS sequence"/>
</dbReference>
<evidence type="ECO:0000256" key="1">
    <source>
        <dbReference type="SAM" id="Phobius"/>
    </source>
</evidence>
<accession>A0A5C4WZI2</accession>
<protein>
    <submittedName>
        <fullName evidence="2">DUF1772 domain-containing protein</fullName>
    </submittedName>
</protein>
<dbReference type="Pfam" id="PF08592">
    <property type="entry name" value="Anthrone_oxy"/>
    <property type="match status" value="1"/>
</dbReference>
<keyword evidence="1" id="KW-0812">Transmembrane</keyword>
<name>A0A5C4WZI2_9MICO</name>
<reference evidence="2 3" key="1">
    <citation type="submission" date="2019-06" db="EMBL/GenBank/DDBJ databases">
        <authorList>
            <person name="Mardanova A.M."/>
            <person name="Pudova D.S."/>
            <person name="Shagimardanova E.I."/>
            <person name="Gogoleva N.E."/>
            <person name="Lutfullin M.T."/>
            <person name="Hadieva G.F."/>
            <person name="Sharipova M.R."/>
        </authorList>
    </citation>
    <scope>NUCLEOTIDE SEQUENCE [LARGE SCALE GENOMIC DNA]</scope>
    <source>
        <strain evidence="2 3">MG-1</strain>
    </source>
</reference>
<evidence type="ECO:0000313" key="2">
    <source>
        <dbReference type="EMBL" id="TNM52986.1"/>
    </source>
</evidence>
<evidence type="ECO:0000313" key="3">
    <source>
        <dbReference type="Proteomes" id="UP000314223"/>
    </source>
</evidence>
<dbReference type="EMBL" id="VDMQ01000013">
    <property type="protein sequence ID" value="TNM52986.1"/>
    <property type="molecule type" value="Genomic_DNA"/>
</dbReference>